<evidence type="ECO:0000313" key="9">
    <source>
        <dbReference type="EMBL" id="KRL26029.1"/>
    </source>
</evidence>
<evidence type="ECO:0000256" key="1">
    <source>
        <dbReference type="ARBA" id="ARBA00004651"/>
    </source>
</evidence>
<sequence length="780" mass="83977">MGKLLKKIGQCMAKHKWTAIIIWLVALLGFGTIVARLGSNYNESLSISGIPSTEIQSTLKKEFHQDTDHGTLQVVIKTKDKKGLLQPKTEQAINSAVTKAKEKPHVASVTNPYQEQKFSKDLTTTYVTVTYDQKTNSVTPATIHKTQQAFKTLDDQKGVEVEYTGTVSIHPMGVNEIAELIGVAIAFVFMIVLFRSFITAGLPIISAVTGLALGLIVIGIGSNYFETASVAQSLAMILSLACGIDYALFIINRYRTNRATQNDYLTALGDAMGTAGSSVLFAGITVIIAVSGLSLVGIDFLTQMGLAAAVGVAFAILSAMTLLPALISLAHRHIKPAKEEPHHRKNKSGIVEHTIIKHPFVTAIASVLVLIAFAIPSGHMRLGMPYNGALPTNQTERKAYDILSDKFGEGINGQLIVVAKLDKNASPQEKQQTVMKITDHLSNMKYVKMATPGMISGGGKVGSGQSGMQQGQQPQPGQMNNSQQPGSTTSAAQQFAKQQEMAGQGQPGQQASAAQQQMVLQQSGGKLPDGNYAVFMVIPTHGPESVKTDKLAHNIKKYSKTTEDKMNTKLILTGSNAINIDIVQKLNHAIPIFAGIVMALAFVLMMLVFRSFIIPLVAMAGFGMSLLASFGALTAVMQDAVMHTVFGISKGAPIIAFLPVIAIGILFGLAMDYEVFLVSRIREIYLLTGDTTEAVRIGMRENAKVITTAGLIMISVFGSFAVTTNPTSKSIGLALAFGVFFDAFIVRLIFVPAIIKLCGKWNWIFPGMRTSKIEQQKREK</sequence>
<dbReference type="OrthoDB" id="7051771at2"/>
<dbReference type="InterPro" id="IPR000731">
    <property type="entry name" value="SSD"/>
</dbReference>
<feature type="transmembrane region" description="Helical" evidence="7">
    <location>
        <begin position="589"/>
        <end position="609"/>
    </location>
</feature>
<feature type="transmembrane region" description="Helical" evidence="7">
    <location>
        <begin position="654"/>
        <end position="673"/>
    </location>
</feature>
<dbReference type="EMBL" id="AZER01000025">
    <property type="protein sequence ID" value="KRL26029.1"/>
    <property type="molecule type" value="Genomic_DNA"/>
</dbReference>
<dbReference type="PANTHER" id="PTHR33406:SF13">
    <property type="entry name" value="MEMBRANE PROTEIN YDFJ"/>
    <property type="match status" value="1"/>
</dbReference>
<evidence type="ECO:0000256" key="4">
    <source>
        <dbReference type="ARBA" id="ARBA00022989"/>
    </source>
</evidence>
<keyword evidence="9" id="KW-0131">Cell cycle</keyword>
<dbReference type="InterPro" id="IPR004869">
    <property type="entry name" value="MMPL_dom"/>
</dbReference>
<dbReference type="Pfam" id="PF03176">
    <property type="entry name" value="MMPL"/>
    <property type="match status" value="2"/>
</dbReference>
<feature type="transmembrane region" description="Helical" evidence="7">
    <location>
        <begin position="204"/>
        <end position="225"/>
    </location>
</feature>
<feature type="transmembrane region" description="Helical" evidence="7">
    <location>
        <begin position="730"/>
        <end position="750"/>
    </location>
</feature>
<evidence type="ECO:0000313" key="10">
    <source>
        <dbReference type="Proteomes" id="UP000051445"/>
    </source>
</evidence>
<dbReference type="PROSITE" id="PS50156">
    <property type="entry name" value="SSD"/>
    <property type="match status" value="2"/>
</dbReference>
<feature type="transmembrane region" description="Helical" evidence="7">
    <location>
        <begin position="350"/>
        <end position="375"/>
    </location>
</feature>
<feature type="domain" description="SSD" evidence="8">
    <location>
        <begin position="588"/>
        <end position="756"/>
    </location>
</feature>
<name>A0A0R1P0J7_9LACO</name>
<feature type="transmembrane region" description="Helical" evidence="7">
    <location>
        <begin position="177"/>
        <end position="197"/>
    </location>
</feature>
<feature type="transmembrane region" description="Helical" evidence="7">
    <location>
        <begin position="231"/>
        <end position="251"/>
    </location>
</feature>
<feature type="compositionally biased region" description="Low complexity" evidence="6">
    <location>
        <begin position="466"/>
        <end position="486"/>
    </location>
</feature>
<keyword evidence="9" id="KW-0132">Cell division</keyword>
<accession>A0A0R1P0J7</accession>
<proteinExistence type="predicted"/>
<dbReference type="GO" id="GO:0005886">
    <property type="term" value="C:plasma membrane"/>
    <property type="evidence" value="ECO:0007669"/>
    <property type="project" value="UniProtKB-SubCell"/>
</dbReference>
<feature type="transmembrane region" description="Helical" evidence="7">
    <location>
        <begin position="20"/>
        <end position="38"/>
    </location>
</feature>
<evidence type="ECO:0000256" key="5">
    <source>
        <dbReference type="ARBA" id="ARBA00023136"/>
    </source>
</evidence>
<organism evidence="9 10">
    <name type="scientific">Limosilactobacillus frumenti DSM 13145</name>
    <dbReference type="NCBI Taxonomy" id="1423746"/>
    <lineage>
        <taxon>Bacteria</taxon>
        <taxon>Bacillati</taxon>
        <taxon>Bacillota</taxon>
        <taxon>Bacilli</taxon>
        <taxon>Lactobacillales</taxon>
        <taxon>Lactobacillaceae</taxon>
        <taxon>Limosilactobacillus</taxon>
    </lineage>
</organism>
<dbReference type="RefSeq" id="WP_057752562.1">
    <property type="nucleotide sequence ID" value="NZ_AZER01000025.1"/>
</dbReference>
<evidence type="ECO:0000259" key="8">
    <source>
        <dbReference type="PROSITE" id="PS50156"/>
    </source>
</evidence>
<dbReference type="SUPFAM" id="SSF81995">
    <property type="entry name" value="beta-sandwich domain of Sec23/24"/>
    <property type="match status" value="1"/>
</dbReference>
<dbReference type="STRING" id="1423746.FD27_GL001416"/>
<keyword evidence="3 7" id="KW-0812">Transmembrane</keyword>
<reference evidence="9 10" key="1">
    <citation type="journal article" date="2015" name="Genome Announc.">
        <title>Expanding the biotechnology potential of lactobacilli through comparative genomics of 213 strains and associated genera.</title>
        <authorList>
            <person name="Sun Z."/>
            <person name="Harris H.M."/>
            <person name="McCann A."/>
            <person name="Guo C."/>
            <person name="Argimon S."/>
            <person name="Zhang W."/>
            <person name="Yang X."/>
            <person name="Jeffery I.B."/>
            <person name="Cooney J.C."/>
            <person name="Kagawa T.F."/>
            <person name="Liu W."/>
            <person name="Song Y."/>
            <person name="Salvetti E."/>
            <person name="Wrobel A."/>
            <person name="Rasinkangas P."/>
            <person name="Parkhill J."/>
            <person name="Rea M.C."/>
            <person name="O'Sullivan O."/>
            <person name="Ritari J."/>
            <person name="Douillard F.P."/>
            <person name="Paul Ross R."/>
            <person name="Yang R."/>
            <person name="Briner A.E."/>
            <person name="Felis G.E."/>
            <person name="de Vos W.M."/>
            <person name="Barrangou R."/>
            <person name="Klaenhammer T.R."/>
            <person name="Caufield P.W."/>
            <person name="Cui Y."/>
            <person name="Zhang H."/>
            <person name="O'Toole P.W."/>
        </authorList>
    </citation>
    <scope>NUCLEOTIDE SEQUENCE [LARGE SCALE GENOMIC DNA]</scope>
    <source>
        <strain evidence="9 10">DSM 13145</strain>
    </source>
</reference>
<dbReference type="GO" id="GO:0051301">
    <property type="term" value="P:cell division"/>
    <property type="evidence" value="ECO:0007669"/>
    <property type="project" value="UniProtKB-KW"/>
</dbReference>
<protein>
    <submittedName>
        <fullName evidence="9">RND superfamily resistance-nodulation-cell division proton (H+) antiporter</fullName>
    </submittedName>
</protein>
<comment type="caution">
    <text evidence="9">The sequence shown here is derived from an EMBL/GenBank/DDBJ whole genome shotgun (WGS) entry which is preliminary data.</text>
</comment>
<feature type="transmembrane region" description="Helical" evidence="7">
    <location>
        <begin position="705"/>
        <end position="724"/>
    </location>
</feature>
<feature type="compositionally biased region" description="Low complexity" evidence="6">
    <location>
        <begin position="498"/>
        <end position="517"/>
    </location>
</feature>
<feature type="transmembrane region" description="Helical" evidence="7">
    <location>
        <begin position="304"/>
        <end position="329"/>
    </location>
</feature>
<feature type="compositionally biased region" description="Polar residues" evidence="6">
    <location>
        <begin position="487"/>
        <end position="497"/>
    </location>
</feature>
<feature type="region of interest" description="Disordered" evidence="6">
    <location>
        <begin position="457"/>
        <end position="517"/>
    </location>
</feature>
<evidence type="ECO:0000256" key="7">
    <source>
        <dbReference type="SAM" id="Phobius"/>
    </source>
</evidence>
<feature type="transmembrane region" description="Helical" evidence="7">
    <location>
        <begin position="272"/>
        <end position="298"/>
    </location>
</feature>
<dbReference type="PRINTS" id="PR00702">
    <property type="entry name" value="ACRIFLAVINRP"/>
</dbReference>
<feature type="domain" description="SSD" evidence="8">
    <location>
        <begin position="238"/>
        <end position="329"/>
    </location>
</feature>
<dbReference type="SUPFAM" id="SSF82866">
    <property type="entry name" value="Multidrug efflux transporter AcrB transmembrane domain"/>
    <property type="match status" value="2"/>
</dbReference>
<comment type="subcellular location">
    <subcellularLocation>
        <location evidence="1">Cell membrane</location>
        <topology evidence="1">Multi-pass membrane protein</topology>
    </subcellularLocation>
</comment>
<dbReference type="InterPro" id="IPR050545">
    <property type="entry name" value="Mycobact_MmpL"/>
</dbReference>
<dbReference type="AlphaFoldDB" id="A0A0R1P0J7"/>
<feature type="transmembrane region" description="Helical" evidence="7">
    <location>
        <begin position="616"/>
        <end position="634"/>
    </location>
</feature>
<evidence type="ECO:0000256" key="6">
    <source>
        <dbReference type="SAM" id="MobiDB-lite"/>
    </source>
</evidence>
<dbReference type="Proteomes" id="UP000051445">
    <property type="component" value="Unassembled WGS sequence"/>
</dbReference>
<keyword evidence="5 7" id="KW-0472">Membrane</keyword>
<dbReference type="PATRIC" id="fig|1423746.3.peg.1446"/>
<evidence type="ECO:0000256" key="2">
    <source>
        <dbReference type="ARBA" id="ARBA00022475"/>
    </source>
</evidence>
<dbReference type="GO" id="GO:0022857">
    <property type="term" value="F:transmembrane transporter activity"/>
    <property type="evidence" value="ECO:0007669"/>
    <property type="project" value="InterPro"/>
</dbReference>
<keyword evidence="4 7" id="KW-1133">Transmembrane helix</keyword>
<keyword evidence="10" id="KW-1185">Reference proteome</keyword>
<gene>
    <name evidence="9" type="ORF">FD27_GL001416</name>
</gene>
<dbReference type="PANTHER" id="PTHR33406">
    <property type="entry name" value="MEMBRANE PROTEIN MJ1562-RELATED"/>
    <property type="match status" value="1"/>
</dbReference>
<keyword evidence="2" id="KW-1003">Cell membrane</keyword>
<dbReference type="InterPro" id="IPR001036">
    <property type="entry name" value="Acrflvin-R"/>
</dbReference>
<dbReference type="Gene3D" id="1.20.1640.10">
    <property type="entry name" value="Multidrug efflux transporter AcrB transmembrane domain"/>
    <property type="match status" value="2"/>
</dbReference>
<evidence type="ECO:0000256" key="3">
    <source>
        <dbReference type="ARBA" id="ARBA00022692"/>
    </source>
</evidence>